<dbReference type="EMBL" id="JACJUU010000003">
    <property type="protein sequence ID" value="MBC2769285.1"/>
    <property type="molecule type" value="Genomic_DNA"/>
</dbReference>
<sequence length="279" mass="30247">MGLFAFTLLAVALLARLAQQALIVAYGRYRAIFTDQADVRLAEVFLFLDARQLWVVNLVFCAVVVLLVGLLSSNIVLALLLGAGALGVPPLLARRARKRRLSRFDAQLPDLLLALAGALRAGSGVQSALRQVVSGFAPPLSQELGLMLREQRMGRAFDEALGGLSFRMPTESTRLVVSALTIAMHNGGNLAETLERIAFTLRSRLHLLGRIDALTAQGRMQAWVMAGLPLLLGAALHYLEPQAMAQLWESAMGWALIVIVLVLEVAGVLLIRRIVNIEV</sequence>
<evidence type="ECO:0000313" key="8">
    <source>
        <dbReference type="EMBL" id="MBC2769285.1"/>
    </source>
</evidence>
<feature type="transmembrane region" description="Helical" evidence="6">
    <location>
        <begin position="251"/>
        <end position="271"/>
    </location>
</feature>
<organism evidence="8 9">
    <name type="scientific">Pusillimonas minor</name>
    <dbReference type="NCBI Taxonomy" id="2697024"/>
    <lineage>
        <taxon>Bacteria</taxon>
        <taxon>Pseudomonadati</taxon>
        <taxon>Pseudomonadota</taxon>
        <taxon>Betaproteobacteria</taxon>
        <taxon>Burkholderiales</taxon>
        <taxon>Alcaligenaceae</taxon>
        <taxon>Pusillimonas</taxon>
    </lineage>
</organism>
<feature type="transmembrane region" description="Helical" evidence="6">
    <location>
        <begin position="220"/>
        <end position="239"/>
    </location>
</feature>
<dbReference type="PANTHER" id="PTHR35007:SF1">
    <property type="entry name" value="PILUS ASSEMBLY PROTEIN"/>
    <property type="match status" value="1"/>
</dbReference>
<gene>
    <name evidence="8" type="ORF">GTU67_05065</name>
</gene>
<feature type="transmembrane region" description="Helical" evidence="6">
    <location>
        <begin position="55"/>
        <end position="88"/>
    </location>
</feature>
<comment type="subcellular location">
    <subcellularLocation>
        <location evidence="1">Cell membrane</location>
        <topology evidence="1">Multi-pass membrane protein</topology>
    </subcellularLocation>
</comment>
<evidence type="ECO:0000256" key="3">
    <source>
        <dbReference type="ARBA" id="ARBA00022692"/>
    </source>
</evidence>
<protein>
    <submittedName>
        <fullName evidence="8">Type II secretion system F family protein</fullName>
    </submittedName>
</protein>
<name>A0A842HR07_9BURK</name>
<proteinExistence type="predicted"/>
<accession>A0A842HR07</accession>
<evidence type="ECO:0000256" key="2">
    <source>
        <dbReference type="ARBA" id="ARBA00022475"/>
    </source>
</evidence>
<keyword evidence="3 6" id="KW-0812">Transmembrane</keyword>
<keyword evidence="2" id="KW-1003">Cell membrane</keyword>
<evidence type="ECO:0000256" key="1">
    <source>
        <dbReference type="ARBA" id="ARBA00004651"/>
    </source>
</evidence>
<feature type="domain" description="Type II secretion system protein GspF" evidence="7">
    <location>
        <begin position="112"/>
        <end position="234"/>
    </location>
</feature>
<dbReference type="Gene3D" id="1.20.81.30">
    <property type="entry name" value="Type II secretion system (T2SS), domain F"/>
    <property type="match status" value="1"/>
</dbReference>
<dbReference type="AlphaFoldDB" id="A0A842HR07"/>
<dbReference type="PANTHER" id="PTHR35007">
    <property type="entry name" value="INTEGRAL MEMBRANE PROTEIN-RELATED"/>
    <property type="match status" value="1"/>
</dbReference>
<evidence type="ECO:0000259" key="7">
    <source>
        <dbReference type="Pfam" id="PF00482"/>
    </source>
</evidence>
<dbReference type="GO" id="GO:0005886">
    <property type="term" value="C:plasma membrane"/>
    <property type="evidence" value="ECO:0007669"/>
    <property type="project" value="UniProtKB-SubCell"/>
</dbReference>
<evidence type="ECO:0000256" key="6">
    <source>
        <dbReference type="SAM" id="Phobius"/>
    </source>
</evidence>
<keyword evidence="5 6" id="KW-0472">Membrane</keyword>
<comment type="caution">
    <text evidence="8">The sequence shown here is derived from an EMBL/GenBank/DDBJ whole genome shotgun (WGS) entry which is preliminary data.</text>
</comment>
<evidence type="ECO:0000256" key="4">
    <source>
        <dbReference type="ARBA" id="ARBA00022989"/>
    </source>
</evidence>
<dbReference type="InterPro" id="IPR042094">
    <property type="entry name" value="T2SS_GspF_sf"/>
</dbReference>
<dbReference type="Pfam" id="PF00482">
    <property type="entry name" value="T2SSF"/>
    <property type="match status" value="1"/>
</dbReference>
<keyword evidence="4 6" id="KW-1133">Transmembrane helix</keyword>
<keyword evidence="9" id="KW-1185">Reference proteome</keyword>
<dbReference type="Proteomes" id="UP000545386">
    <property type="component" value="Unassembled WGS sequence"/>
</dbReference>
<dbReference type="InterPro" id="IPR018076">
    <property type="entry name" value="T2SS_GspF_dom"/>
</dbReference>
<reference evidence="8 9" key="1">
    <citation type="submission" date="2020-08" db="EMBL/GenBank/DDBJ databases">
        <title>Paraeoetvoesia sp. YC-7-48 draft genome sequence.</title>
        <authorList>
            <person name="Yao L."/>
        </authorList>
    </citation>
    <scope>NUCLEOTIDE SEQUENCE [LARGE SCALE GENOMIC DNA]</scope>
    <source>
        <strain evidence="9">YC-7-48</strain>
    </source>
</reference>
<evidence type="ECO:0000256" key="5">
    <source>
        <dbReference type="ARBA" id="ARBA00023136"/>
    </source>
</evidence>
<evidence type="ECO:0000313" key="9">
    <source>
        <dbReference type="Proteomes" id="UP000545386"/>
    </source>
</evidence>